<gene>
    <name evidence="2" type="ORF">SAMN05446037_10717</name>
</gene>
<protein>
    <submittedName>
        <fullName evidence="2">Uncharacterized protein</fullName>
    </submittedName>
</protein>
<feature type="transmembrane region" description="Helical" evidence="1">
    <location>
        <begin position="76"/>
        <end position="94"/>
    </location>
</feature>
<proteinExistence type="predicted"/>
<evidence type="ECO:0000313" key="3">
    <source>
        <dbReference type="Proteomes" id="UP000198304"/>
    </source>
</evidence>
<feature type="transmembrane region" description="Helical" evidence="1">
    <location>
        <begin position="20"/>
        <end position="39"/>
    </location>
</feature>
<feature type="transmembrane region" description="Helical" evidence="1">
    <location>
        <begin position="45"/>
        <end position="64"/>
    </location>
</feature>
<accession>A0A239LBJ5</accession>
<keyword evidence="1" id="KW-0472">Membrane</keyword>
<reference evidence="2 3" key="1">
    <citation type="submission" date="2017-06" db="EMBL/GenBank/DDBJ databases">
        <authorList>
            <person name="Kim H.J."/>
            <person name="Triplett B.A."/>
        </authorList>
    </citation>
    <scope>NUCLEOTIDE SEQUENCE [LARGE SCALE GENOMIC DNA]</scope>
    <source>
        <strain evidence="2 3">SCA</strain>
    </source>
</reference>
<dbReference type="AlphaFoldDB" id="A0A239LBJ5"/>
<keyword evidence="3" id="KW-1185">Reference proteome</keyword>
<dbReference type="RefSeq" id="WP_089285638.1">
    <property type="nucleotide sequence ID" value="NZ_FZOJ01000071.1"/>
</dbReference>
<name>A0A239LBJ5_9FIRM</name>
<organism evidence="2 3">
    <name type="scientific">Anaerovirgula multivorans</name>
    <dbReference type="NCBI Taxonomy" id="312168"/>
    <lineage>
        <taxon>Bacteria</taxon>
        <taxon>Bacillati</taxon>
        <taxon>Bacillota</taxon>
        <taxon>Clostridia</taxon>
        <taxon>Peptostreptococcales</taxon>
        <taxon>Natronincolaceae</taxon>
        <taxon>Anaerovirgula</taxon>
    </lineage>
</organism>
<dbReference type="Proteomes" id="UP000198304">
    <property type="component" value="Unassembled WGS sequence"/>
</dbReference>
<evidence type="ECO:0000256" key="1">
    <source>
        <dbReference type="SAM" id="Phobius"/>
    </source>
</evidence>
<dbReference type="EMBL" id="FZOJ01000071">
    <property type="protein sequence ID" value="SNT27841.1"/>
    <property type="molecule type" value="Genomic_DNA"/>
</dbReference>
<sequence length="95" mass="10892">MKKQVERDERTVIVEKSGFYYAYLFMGFALLINIAYKGFIMGESAFDLLAILVLSGFVSVIYQAKHKTLSRTWFKNIIMTFLIAVVIAIMIATLR</sequence>
<keyword evidence="1" id="KW-1133">Transmembrane helix</keyword>
<evidence type="ECO:0000313" key="2">
    <source>
        <dbReference type="EMBL" id="SNT27841.1"/>
    </source>
</evidence>
<keyword evidence="1" id="KW-0812">Transmembrane</keyword>